<feature type="compositionally biased region" description="Polar residues" evidence="1">
    <location>
        <begin position="51"/>
        <end position="63"/>
    </location>
</feature>
<proteinExistence type="predicted"/>
<evidence type="ECO:0000256" key="1">
    <source>
        <dbReference type="SAM" id="MobiDB-lite"/>
    </source>
</evidence>
<gene>
    <name evidence="2" type="ORF">EUTSA_v10027606mg</name>
</gene>
<evidence type="ECO:0000313" key="3">
    <source>
        <dbReference type="Proteomes" id="UP000030689"/>
    </source>
</evidence>
<sequence>MKAPLDDENINRMEKYRAHQEERWSAICRAKEPDLVHAATVIPFRPATGGFTEQSTAVPDASNSPPPRNAFKTRRRLQNGELYSTLLSAPPQSTA</sequence>
<reference evidence="2 3" key="1">
    <citation type="journal article" date="2013" name="Front. Plant Sci.">
        <title>The Reference Genome of the Halophytic Plant Eutrema salsugineum.</title>
        <authorList>
            <person name="Yang R."/>
            <person name="Jarvis D.E."/>
            <person name="Chen H."/>
            <person name="Beilstein M.A."/>
            <person name="Grimwood J."/>
            <person name="Jenkins J."/>
            <person name="Shu S."/>
            <person name="Prochnik S."/>
            <person name="Xin M."/>
            <person name="Ma C."/>
            <person name="Schmutz J."/>
            <person name="Wing R.A."/>
            <person name="Mitchell-Olds T."/>
            <person name="Schumaker K.S."/>
            <person name="Wang X."/>
        </authorList>
    </citation>
    <scope>NUCLEOTIDE SEQUENCE [LARGE SCALE GENOMIC DNA]</scope>
</reference>
<evidence type="ECO:0000313" key="2">
    <source>
        <dbReference type="EMBL" id="ESQ56213.1"/>
    </source>
</evidence>
<protein>
    <submittedName>
        <fullName evidence="2">Uncharacterized protein</fullName>
    </submittedName>
</protein>
<organism evidence="2 3">
    <name type="scientific">Eutrema salsugineum</name>
    <name type="common">Saltwater cress</name>
    <name type="synonym">Sisymbrium salsugineum</name>
    <dbReference type="NCBI Taxonomy" id="72664"/>
    <lineage>
        <taxon>Eukaryota</taxon>
        <taxon>Viridiplantae</taxon>
        <taxon>Streptophyta</taxon>
        <taxon>Embryophyta</taxon>
        <taxon>Tracheophyta</taxon>
        <taxon>Spermatophyta</taxon>
        <taxon>Magnoliopsida</taxon>
        <taxon>eudicotyledons</taxon>
        <taxon>Gunneridae</taxon>
        <taxon>Pentapetalae</taxon>
        <taxon>rosids</taxon>
        <taxon>malvids</taxon>
        <taxon>Brassicales</taxon>
        <taxon>Brassicaceae</taxon>
        <taxon>Eutremeae</taxon>
        <taxon>Eutrema</taxon>
    </lineage>
</organism>
<dbReference type="EMBL" id="KI517384">
    <property type="protein sequence ID" value="ESQ56213.1"/>
    <property type="molecule type" value="Genomic_DNA"/>
</dbReference>
<dbReference type="AlphaFoldDB" id="V4MSF4"/>
<dbReference type="KEGG" id="eus:EUTSA_v10027606mg"/>
<name>V4MSF4_EUTSA</name>
<accession>V4MSF4</accession>
<keyword evidence="3" id="KW-1185">Reference proteome</keyword>
<dbReference type="Proteomes" id="UP000030689">
    <property type="component" value="Unassembled WGS sequence"/>
</dbReference>
<feature type="region of interest" description="Disordered" evidence="1">
    <location>
        <begin position="46"/>
        <end position="70"/>
    </location>
</feature>
<dbReference type="Gramene" id="ESQ56213">
    <property type="protein sequence ID" value="ESQ56213"/>
    <property type="gene ID" value="EUTSA_v10027606mg"/>
</dbReference>